<name>A0A9D1JJW6_9FIRM</name>
<feature type="active site" description="Proton donor/acceptor" evidence="4">
    <location>
        <position position="140"/>
    </location>
</feature>
<evidence type="ECO:0000256" key="2">
    <source>
        <dbReference type="ARBA" id="ARBA00023239"/>
    </source>
</evidence>
<dbReference type="SMART" id="SM01130">
    <property type="entry name" value="DHDPS"/>
    <property type="match status" value="1"/>
</dbReference>
<dbReference type="AlphaFoldDB" id="A0A9D1JJW6"/>
<organism evidence="6 7">
    <name type="scientific">Candidatus Limivivens intestinipullorum</name>
    <dbReference type="NCBI Taxonomy" id="2840858"/>
    <lineage>
        <taxon>Bacteria</taxon>
        <taxon>Bacillati</taxon>
        <taxon>Bacillota</taxon>
        <taxon>Clostridia</taxon>
        <taxon>Lachnospirales</taxon>
        <taxon>Lachnospiraceae</taxon>
        <taxon>Lachnospiraceae incertae sedis</taxon>
        <taxon>Candidatus Limivivens</taxon>
    </lineage>
</organism>
<comment type="similarity">
    <text evidence="1 3">Belongs to the DapA family.</text>
</comment>
<evidence type="ECO:0000313" key="6">
    <source>
        <dbReference type="EMBL" id="HIS30784.1"/>
    </source>
</evidence>
<dbReference type="InterPro" id="IPR013785">
    <property type="entry name" value="Aldolase_TIM"/>
</dbReference>
<reference evidence="6" key="2">
    <citation type="journal article" date="2021" name="PeerJ">
        <title>Extensive microbial diversity within the chicken gut microbiome revealed by metagenomics and culture.</title>
        <authorList>
            <person name="Gilroy R."/>
            <person name="Ravi A."/>
            <person name="Getino M."/>
            <person name="Pursley I."/>
            <person name="Horton D.L."/>
            <person name="Alikhan N.F."/>
            <person name="Baker D."/>
            <person name="Gharbi K."/>
            <person name="Hall N."/>
            <person name="Watson M."/>
            <person name="Adriaenssens E.M."/>
            <person name="Foster-Nyarko E."/>
            <person name="Jarju S."/>
            <person name="Secka A."/>
            <person name="Antonio M."/>
            <person name="Oren A."/>
            <person name="Chaudhuri R.R."/>
            <person name="La Ragione R."/>
            <person name="Hildebrand F."/>
            <person name="Pallen M.J."/>
        </authorList>
    </citation>
    <scope>NUCLEOTIDE SEQUENCE</scope>
    <source>
        <strain evidence="6">CHK190-19873</strain>
    </source>
</reference>
<evidence type="ECO:0000256" key="1">
    <source>
        <dbReference type="ARBA" id="ARBA00007592"/>
    </source>
</evidence>
<comment type="caution">
    <text evidence="6">The sequence shown here is derived from an EMBL/GenBank/DDBJ whole genome shotgun (WGS) entry which is preliminary data.</text>
</comment>
<proteinExistence type="inferred from homology"/>
<dbReference type="EMBL" id="DVIQ01000023">
    <property type="protein sequence ID" value="HIS30784.1"/>
    <property type="molecule type" value="Genomic_DNA"/>
</dbReference>
<evidence type="ECO:0000256" key="3">
    <source>
        <dbReference type="PIRNR" id="PIRNR001365"/>
    </source>
</evidence>
<reference evidence="6" key="1">
    <citation type="submission" date="2020-10" db="EMBL/GenBank/DDBJ databases">
        <authorList>
            <person name="Gilroy R."/>
        </authorList>
    </citation>
    <scope>NUCLEOTIDE SEQUENCE</scope>
    <source>
        <strain evidence="6">CHK190-19873</strain>
    </source>
</reference>
<feature type="binding site" evidence="5">
    <location>
        <position position="211"/>
    </location>
    <ligand>
        <name>pyruvate</name>
        <dbReference type="ChEBI" id="CHEBI:15361"/>
    </ligand>
</feature>
<dbReference type="CDD" id="cd00408">
    <property type="entry name" value="DHDPS-like"/>
    <property type="match status" value="1"/>
</dbReference>
<sequence length="282" mass="31321">MRKSLRGIYIPAVTPFHEDQTLGHDMLEFNIRKWNETRISGYLCLGSNGEFRMLDEEESLEVIRTFAALRGKDKGLIAGAGRESLYHTLRFLDRIAQEELDIDGVAILTPHYFRKQMDDRALVRYYTEAANHSRYPVLLYCAPVFANTICVSCSALKELADHPNIIGIKDTSPDMMEGYMETAGGRRDFSVLSGTFSTLPVCLRLGGQGGVLSAANYLPNECEQLLTIWHQEGEEMFAKAYSELQARIQTMGGSKGVAGVKACMNALGYQGGIPRIPLLPAD</sequence>
<accession>A0A9D1JJW6</accession>
<dbReference type="Pfam" id="PF00701">
    <property type="entry name" value="DHDPS"/>
    <property type="match status" value="1"/>
</dbReference>
<dbReference type="SUPFAM" id="SSF51569">
    <property type="entry name" value="Aldolase"/>
    <property type="match status" value="1"/>
</dbReference>
<dbReference type="GO" id="GO:0008840">
    <property type="term" value="F:4-hydroxy-tetrahydrodipicolinate synthase activity"/>
    <property type="evidence" value="ECO:0007669"/>
    <property type="project" value="TreeGrafter"/>
</dbReference>
<dbReference type="PANTHER" id="PTHR12128:SF66">
    <property type="entry name" value="4-HYDROXY-2-OXOGLUTARATE ALDOLASE, MITOCHONDRIAL"/>
    <property type="match status" value="1"/>
</dbReference>
<dbReference type="PANTHER" id="PTHR12128">
    <property type="entry name" value="DIHYDRODIPICOLINATE SYNTHASE"/>
    <property type="match status" value="1"/>
</dbReference>
<evidence type="ECO:0000256" key="5">
    <source>
        <dbReference type="PIRSR" id="PIRSR001365-2"/>
    </source>
</evidence>
<evidence type="ECO:0000313" key="7">
    <source>
        <dbReference type="Proteomes" id="UP000823935"/>
    </source>
</evidence>
<protein>
    <submittedName>
        <fullName evidence="6">Dihydrodipicolinate synthase family protein</fullName>
    </submittedName>
</protein>
<dbReference type="InterPro" id="IPR002220">
    <property type="entry name" value="DapA-like"/>
</dbReference>
<dbReference type="PIRSF" id="PIRSF001365">
    <property type="entry name" value="DHDPS"/>
    <property type="match status" value="1"/>
</dbReference>
<feature type="active site" description="Schiff-base intermediate with substrate" evidence="4">
    <location>
        <position position="169"/>
    </location>
</feature>
<gene>
    <name evidence="6" type="ORF">IAB44_04425</name>
</gene>
<evidence type="ECO:0000256" key="4">
    <source>
        <dbReference type="PIRSR" id="PIRSR001365-1"/>
    </source>
</evidence>
<keyword evidence="2 3" id="KW-0456">Lyase</keyword>
<dbReference type="Gene3D" id="3.20.20.70">
    <property type="entry name" value="Aldolase class I"/>
    <property type="match status" value="1"/>
</dbReference>
<dbReference type="Proteomes" id="UP000823935">
    <property type="component" value="Unassembled WGS sequence"/>
</dbReference>